<feature type="transmembrane region" description="Helical" evidence="1">
    <location>
        <begin position="57"/>
        <end position="81"/>
    </location>
</feature>
<reference evidence="2" key="1">
    <citation type="journal article" date="2017" name="Front. Cell. Infect. Microbiol.">
        <title>The Distinct Transcriptional Response of the Midgut of Amblyomma sculptum and Amblyomma aureolatum Ticks to Rickettsia rickettsii Correlates to Their Differences in Susceptibility to Infection.</title>
        <authorList>
            <person name="Martins L.A."/>
            <person name="Galletti M.F.B.M."/>
            <person name="Ribeiro J.M."/>
            <person name="Fujita A."/>
            <person name="Costa F.B."/>
            <person name="Labruna M.B."/>
            <person name="Daffre S."/>
            <person name="Fogaca A.C."/>
        </authorList>
    </citation>
    <scope>NUCLEOTIDE SEQUENCE</scope>
</reference>
<evidence type="ECO:0000256" key="1">
    <source>
        <dbReference type="SAM" id="Phobius"/>
    </source>
</evidence>
<protein>
    <submittedName>
        <fullName evidence="2">Uncharacterized protein</fullName>
    </submittedName>
</protein>
<sequence>ALVFTRGPPFQRPFWTNYWFLGNLLLVFTATTILLFQTCPVIVDLFELVKWQRREKLLLRASILLASFVHWALAHLIQVYIKRSTVLRSISRRLFAKSAMQPRYAQVEEELREEPDWLLSNATMVTQITNFESLS</sequence>
<dbReference type="AlphaFoldDB" id="A0A1E1WXJ8"/>
<organism evidence="2">
    <name type="scientific">Amblyomma aureolatum</name>
    <dbReference type="NCBI Taxonomy" id="187763"/>
    <lineage>
        <taxon>Eukaryota</taxon>
        <taxon>Metazoa</taxon>
        <taxon>Ecdysozoa</taxon>
        <taxon>Arthropoda</taxon>
        <taxon>Chelicerata</taxon>
        <taxon>Arachnida</taxon>
        <taxon>Acari</taxon>
        <taxon>Parasitiformes</taxon>
        <taxon>Ixodida</taxon>
        <taxon>Ixodoidea</taxon>
        <taxon>Ixodidae</taxon>
        <taxon>Amblyomminae</taxon>
        <taxon>Amblyomma</taxon>
    </lineage>
</organism>
<evidence type="ECO:0000313" key="2">
    <source>
        <dbReference type="EMBL" id="JAT91759.1"/>
    </source>
</evidence>
<keyword evidence="1" id="KW-0472">Membrane</keyword>
<feature type="transmembrane region" description="Helical" evidence="1">
    <location>
        <begin position="20"/>
        <end position="45"/>
    </location>
</feature>
<keyword evidence="1" id="KW-1133">Transmembrane helix</keyword>
<proteinExistence type="evidence at transcript level"/>
<accession>A0A1E1WXJ8</accession>
<feature type="non-terminal residue" evidence="2">
    <location>
        <position position="1"/>
    </location>
</feature>
<dbReference type="EMBL" id="GFAC01007429">
    <property type="protein sequence ID" value="JAT91759.1"/>
    <property type="molecule type" value="mRNA"/>
</dbReference>
<name>A0A1E1WXJ8_9ACAR</name>
<keyword evidence="1" id="KW-0812">Transmembrane</keyword>